<dbReference type="InterPro" id="IPR007892">
    <property type="entry name" value="CHASE4"/>
</dbReference>
<name>A0A3S4UQF3_9HYPH</name>
<accession>A0A3S4UQF3</accession>
<dbReference type="EMBL" id="SBIP01000002">
    <property type="protein sequence ID" value="RWX78707.1"/>
    <property type="molecule type" value="Genomic_DNA"/>
</dbReference>
<comment type="caution">
    <text evidence="3">The sequence shown here is derived from an EMBL/GenBank/DDBJ whole genome shotgun (WGS) entry which is preliminary data.</text>
</comment>
<proteinExistence type="predicted"/>
<dbReference type="CDD" id="cd01949">
    <property type="entry name" value="GGDEF"/>
    <property type="match status" value="1"/>
</dbReference>
<dbReference type="Pfam" id="PF00990">
    <property type="entry name" value="GGDEF"/>
    <property type="match status" value="1"/>
</dbReference>
<dbReference type="AlphaFoldDB" id="A0A3S4UQF3"/>
<evidence type="ECO:0000313" key="4">
    <source>
        <dbReference type="Proteomes" id="UP000287687"/>
    </source>
</evidence>
<dbReference type="PANTHER" id="PTHR46663">
    <property type="entry name" value="DIGUANYLATE CYCLASE DGCT-RELATED"/>
    <property type="match status" value="1"/>
</dbReference>
<dbReference type="Gene3D" id="3.30.70.270">
    <property type="match status" value="1"/>
</dbReference>
<dbReference type="SUPFAM" id="SSF55073">
    <property type="entry name" value="Nucleotide cyclase"/>
    <property type="match status" value="1"/>
</dbReference>
<dbReference type="NCBIfam" id="TIGR00254">
    <property type="entry name" value="GGDEF"/>
    <property type="match status" value="1"/>
</dbReference>
<dbReference type="RefSeq" id="WP_128442684.1">
    <property type="nucleotide sequence ID" value="NZ_SBIP01000002.1"/>
</dbReference>
<keyword evidence="1" id="KW-0812">Transmembrane</keyword>
<dbReference type="PROSITE" id="PS50887">
    <property type="entry name" value="GGDEF"/>
    <property type="match status" value="1"/>
</dbReference>
<sequence length="475" mass="51451">MRFIQLRLVGPAIIGVALLIAGLATIPYFAVARIDAEARERQEKLVSGNVGLWIKDIEFSLTAWTVWDEAIANLDNKFNFDWADRNMGASLIGTSRTRFAAVLDPSNAMFYSRTDESVQRNGFFTRGATAIVADASSLVDEVRRREQESRKAGIPDQLANSRIEVLGDEAVLLTAALFQPDFGTAKLKGDRAPVLVTAMPIAGSLQSFFGSRFLLDDPHLSLLSEVTSDRARADIAVGADGRPVVLSWRSPTPAADMMRQSLPFIVAVGVSLVAFAVFALRVSQTAAQALVGREQEMRYAATHDFLTGLANRSRLDAEYMRLRAQGPLAVVCLDLDGFKTVNDTYGHAAGDALLQAVAGRLKQGARKGDRLFRLGGDEFAIFMPQTLPEDAVRLCQSLGRLLYQPFDLPTCQVTIGASFGVQHVSDDAVTSEAALKAADMALYEVKSARRGGMASLPGDIRQAAAPVRRRVSKAS</sequence>
<dbReference type="InterPro" id="IPR000160">
    <property type="entry name" value="GGDEF_dom"/>
</dbReference>
<reference evidence="3 4" key="1">
    <citation type="submission" date="2019-01" db="EMBL/GenBank/DDBJ databases">
        <title>The draft genome of Rhizobium sp. 24NR.</title>
        <authorList>
            <person name="Liu L."/>
            <person name="Liang L."/>
            <person name="Shi S."/>
            <person name="Xu L."/>
            <person name="Wang X."/>
            <person name="Li L."/>
            <person name="Zhang X."/>
        </authorList>
    </citation>
    <scope>NUCLEOTIDE SEQUENCE [LARGE SCALE GENOMIC DNA]</scope>
    <source>
        <strain evidence="3 4">24NR</strain>
    </source>
</reference>
<dbReference type="InterPro" id="IPR029787">
    <property type="entry name" value="Nucleotide_cyclase"/>
</dbReference>
<organism evidence="3 4">
    <name type="scientific">Neorhizobium lilium</name>
    <dbReference type="NCBI Taxonomy" id="2503024"/>
    <lineage>
        <taxon>Bacteria</taxon>
        <taxon>Pseudomonadati</taxon>
        <taxon>Pseudomonadota</taxon>
        <taxon>Alphaproteobacteria</taxon>
        <taxon>Hyphomicrobiales</taxon>
        <taxon>Rhizobiaceae</taxon>
        <taxon>Rhizobium/Agrobacterium group</taxon>
        <taxon>Neorhizobium</taxon>
    </lineage>
</organism>
<dbReference type="InterPro" id="IPR043128">
    <property type="entry name" value="Rev_trsase/Diguanyl_cyclase"/>
</dbReference>
<evidence type="ECO:0000256" key="1">
    <source>
        <dbReference type="SAM" id="Phobius"/>
    </source>
</evidence>
<dbReference type="SMART" id="SM00267">
    <property type="entry name" value="GGDEF"/>
    <property type="match status" value="1"/>
</dbReference>
<dbReference type="OrthoDB" id="9812260at2"/>
<evidence type="ECO:0000313" key="3">
    <source>
        <dbReference type="EMBL" id="RWX78707.1"/>
    </source>
</evidence>
<dbReference type="Pfam" id="PF05228">
    <property type="entry name" value="CHASE4"/>
    <property type="match status" value="1"/>
</dbReference>
<evidence type="ECO:0000259" key="2">
    <source>
        <dbReference type="PROSITE" id="PS50887"/>
    </source>
</evidence>
<dbReference type="PANTHER" id="PTHR46663:SF4">
    <property type="entry name" value="DIGUANYLATE CYCLASE DGCT-RELATED"/>
    <property type="match status" value="1"/>
</dbReference>
<keyword evidence="1" id="KW-0472">Membrane</keyword>
<feature type="domain" description="GGDEF" evidence="2">
    <location>
        <begin position="326"/>
        <end position="458"/>
    </location>
</feature>
<keyword evidence="1" id="KW-1133">Transmembrane helix</keyword>
<feature type="transmembrane region" description="Helical" evidence="1">
    <location>
        <begin position="262"/>
        <end position="280"/>
    </location>
</feature>
<gene>
    <name evidence="3" type="ORF">EPK99_08935</name>
</gene>
<dbReference type="Proteomes" id="UP000287687">
    <property type="component" value="Unassembled WGS sequence"/>
</dbReference>
<dbReference type="InterPro" id="IPR052163">
    <property type="entry name" value="DGC-Regulatory_Protein"/>
</dbReference>
<protein>
    <submittedName>
        <fullName evidence="3">Diguanylate cyclase</fullName>
    </submittedName>
</protein>
<feature type="transmembrane region" description="Helical" evidence="1">
    <location>
        <begin position="12"/>
        <end position="31"/>
    </location>
</feature>
<keyword evidence="4" id="KW-1185">Reference proteome</keyword>